<accession>A0AAD9G555</accession>
<keyword evidence="2" id="KW-1185">Reference proteome</keyword>
<gene>
    <name evidence="1" type="ORF">P3T76_012669</name>
</gene>
<evidence type="ECO:0000313" key="2">
    <source>
        <dbReference type="Proteomes" id="UP001259832"/>
    </source>
</evidence>
<evidence type="ECO:0000313" key="1">
    <source>
        <dbReference type="EMBL" id="KAK1931737.1"/>
    </source>
</evidence>
<dbReference type="EMBL" id="JASMQC010000032">
    <property type="protein sequence ID" value="KAK1931737.1"/>
    <property type="molecule type" value="Genomic_DNA"/>
</dbReference>
<proteinExistence type="predicted"/>
<name>A0AAD9G555_9STRA</name>
<sequence length="168" mass="19298">MPLLRPKRGRRRSDRLSWLTPLSHRSVGRVHTRLSHVLADDRIDALNPNYKACYLKEMSGSWSTEALPMRNSGAHRINNAVCRLDWDLAENVLNPPDGSDGTPFELCAATRDDWIRYVQYESQALGSRWMEWWDDRSSLSSWGIVCTKSFSKASEKRLPRQLGPVKLT</sequence>
<protein>
    <submittedName>
        <fullName evidence="1">Uncharacterized protein</fullName>
    </submittedName>
</protein>
<dbReference type="Proteomes" id="UP001259832">
    <property type="component" value="Unassembled WGS sequence"/>
</dbReference>
<organism evidence="1 2">
    <name type="scientific">Phytophthora citrophthora</name>
    <dbReference type="NCBI Taxonomy" id="4793"/>
    <lineage>
        <taxon>Eukaryota</taxon>
        <taxon>Sar</taxon>
        <taxon>Stramenopiles</taxon>
        <taxon>Oomycota</taxon>
        <taxon>Peronosporomycetes</taxon>
        <taxon>Peronosporales</taxon>
        <taxon>Peronosporaceae</taxon>
        <taxon>Phytophthora</taxon>
    </lineage>
</organism>
<dbReference type="AlphaFoldDB" id="A0AAD9G555"/>
<comment type="caution">
    <text evidence="1">The sequence shown here is derived from an EMBL/GenBank/DDBJ whole genome shotgun (WGS) entry which is preliminary data.</text>
</comment>
<reference evidence="1" key="1">
    <citation type="submission" date="2023-08" db="EMBL/GenBank/DDBJ databases">
        <title>Reference Genome Resource for the Citrus Pathogen Phytophthora citrophthora.</title>
        <authorList>
            <person name="Moller H."/>
            <person name="Coetzee B."/>
            <person name="Rose L.J."/>
            <person name="Van Niekerk J.M."/>
        </authorList>
    </citation>
    <scope>NUCLEOTIDE SEQUENCE</scope>
    <source>
        <strain evidence="1">STE-U-9442</strain>
    </source>
</reference>